<feature type="compositionally biased region" description="Basic and acidic residues" evidence="1">
    <location>
        <begin position="7"/>
        <end position="19"/>
    </location>
</feature>
<gene>
    <name evidence="2" type="ORF">RF55_11921</name>
</gene>
<dbReference type="InterPro" id="IPR005312">
    <property type="entry name" value="DUF1759"/>
</dbReference>
<dbReference type="PANTHER" id="PTHR47331">
    <property type="entry name" value="PHD-TYPE DOMAIN-CONTAINING PROTEIN"/>
    <property type="match status" value="1"/>
</dbReference>
<proteinExistence type="predicted"/>
<dbReference type="SUPFAM" id="SSF56672">
    <property type="entry name" value="DNA/RNA polymerases"/>
    <property type="match status" value="1"/>
</dbReference>
<dbReference type="InterPro" id="IPR043128">
    <property type="entry name" value="Rev_trsase/Diguanyl_cyclase"/>
</dbReference>
<reference evidence="2 3" key="1">
    <citation type="submission" date="2015-04" db="EMBL/GenBank/DDBJ databases">
        <title>Lasius niger genome sequencing.</title>
        <authorList>
            <person name="Konorov E.A."/>
            <person name="Nikitin M.A."/>
            <person name="Kirill M.V."/>
            <person name="Chang P."/>
        </authorList>
    </citation>
    <scope>NUCLEOTIDE SEQUENCE [LARGE SCALE GENOMIC DNA]</scope>
    <source>
        <tissue evidence="2">Whole</tissue>
    </source>
</reference>
<dbReference type="EMBL" id="LBMM01008872">
    <property type="protein sequence ID" value="KMQ88568.1"/>
    <property type="molecule type" value="Genomic_DNA"/>
</dbReference>
<dbReference type="OrthoDB" id="7550894at2759"/>
<name>A0A0J7KDP8_LASNI</name>
<dbReference type="Gene3D" id="3.10.10.10">
    <property type="entry name" value="HIV Type 1 Reverse Transcriptase, subunit A, domain 1"/>
    <property type="match status" value="1"/>
</dbReference>
<feature type="region of interest" description="Disordered" evidence="1">
    <location>
        <begin position="1085"/>
        <end position="1133"/>
    </location>
</feature>
<dbReference type="PaxDb" id="67767-A0A0J7KDP8"/>
<dbReference type="Pfam" id="PF13650">
    <property type="entry name" value="Asp_protease_2"/>
    <property type="match status" value="1"/>
</dbReference>
<organism evidence="2 3">
    <name type="scientific">Lasius niger</name>
    <name type="common">Black garden ant</name>
    <dbReference type="NCBI Taxonomy" id="67767"/>
    <lineage>
        <taxon>Eukaryota</taxon>
        <taxon>Metazoa</taxon>
        <taxon>Ecdysozoa</taxon>
        <taxon>Arthropoda</taxon>
        <taxon>Hexapoda</taxon>
        <taxon>Insecta</taxon>
        <taxon>Pterygota</taxon>
        <taxon>Neoptera</taxon>
        <taxon>Endopterygota</taxon>
        <taxon>Hymenoptera</taxon>
        <taxon>Apocrita</taxon>
        <taxon>Aculeata</taxon>
        <taxon>Formicoidea</taxon>
        <taxon>Formicidae</taxon>
        <taxon>Formicinae</taxon>
        <taxon>Lasius</taxon>
        <taxon>Lasius</taxon>
    </lineage>
</organism>
<dbReference type="Pfam" id="PF03564">
    <property type="entry name" value="DUF1759"/>
    <property type="match status" value="1"/>
</dbReference>
<feature type="compositionally biased region" description="Low complexity" evidence="1">
    <location>
        <begin position="320"/>
        <end position="329"/>
    </location>
</feature>
<dbReference type="Proteomes" id="UP000036403">
    <property type="component" value="Unassembled WGS sequence"/>
</dbReference>
<dbReference type="InterPro" id="IPR043502">
    <property type="entry name" value="DNA/RNA_pol_sf"/>
</dbReference>
<dbReference type="GO" id="GO:0071897">
    <property type="term" value="P:DNA biosynthetic process"/>
    <property type="evidence" value="ECO:0007669"/>
    <property type="project" value="UniProtKB-ARBA"/>
</dbReference>
<keyword evidence="3" id="KW-1185">Reference proteome</keyword>
<dbReference type="PANTHER" id="PTHR47331:SF5">
    <property type="entry name" value="RIBONUCLEASE H"/>
    <property type="match status" value="1"/>
</dbReference>
<dbReference type="Pfam" id="PF05380">
    <property type="entry name" value="Peptidase_A17"/>
    <property type="match status" value="1"/>
</dbReference>
<dbReference type="STRING" id="67767.A0A0J7KDP8"/>
<evidence type="ECO:0000313" key="3">
    <source>
        <dbReference type="Proteomes" id="UP000036403"/>
    </source>
</evidence>
<evidence type="ECO:0000313" key="2">
    <source>
        <dbReference type="EMBL" id="KMQ88568.1"/>
    </source>
</evidence>
<accession>A0A0J7KDP8</accession>
<protein>
    <submittedName>
        <fullName evidence="2">Uncharacterized protein</fullName>
    </submittedName>
</protein>
<dbReference type="AlphaFoldDB" id="A0A0J7KDP8"/>
<feature type="region of interest" description="Disordered" evidence="1">
    <location>
        <begin position="1"/>
        <end position="21"/>
    </location>
</feature>
<evidence type="ECO:0000256" key="1">
    <source>
        <dbReference type="SAM" id="MobiDB-lite"/>
    </source>
</evidence>
<dbReference type="Gene3D" id="3.30.70.270">
    <property type="match status" value="1"/>
</dbReference>
<feature type="compositionally biased region" description="Basic and acidic residues" evidence="1">
    <location>
        <begin position="1102"/>
        <end position="1116"/>
    </location>
</feature>
<comment type="caution">
    <text evidence="2">The sequence shown here is derived from an EMBL/GenBank/DDBJ whole genome shotgun (WGS) entry which is preliminary data.</text>
</comment>
<feature type="region of interest" description="Disordered" evidence="1">
    <location>
        <begin position="320"/>
        <end position="344"/>
    </location>
</feature>
<dbReference type="InterPro" id="IPR008042">
    <property type="entry name" value="Retrotrans_Pao"/>
</dbReference>
<sequence length="1133" mass="124720">MMMPPLLKDDTSSSKEGASKQDSSAHFLRQIQLPKISLPTFSGDQLAWEGFRDLFKSLVDGVPELAPVQKLQYLKASLTGEATAAVANMELTDQAYDVAWTELRLRYDNRRVLMATHMRALLNSAATSKASAVELKRLISVALQARRSFESLGRPVGHWDDWFVHVLVEKLDSSTRLAWEASLQTSTEFPTFGQLQDFLYTRIRALDAANLKGSASTAAVPSGKSLGKQKVNALTASAAGPTGSTRRCPLCQGNHHFNYCAQFKEFSVPQRREWARKQGACFNCLKMKHAVANCPSGLRCLRCQEKHHTLLHISGAAAAPATATSDGSPAPKPANAETEAPPSTAVTSNVAALAASSGSAVLLTTARVTLTNEHGEAVVVRALLDSGSEASFLSERVARALRLSRRRVHVPVTGLQGASTGVATHAVSVTMSSPREPDVRLHLPELLVLPRLTAELPRCQVARRDWPHLNGLPLADPHYDRPAAVDAIFGAGVYGWILQDGLRPGPSGTPSAQQTSLGWVLMGQVPDHGSAPLDPPDVVVHHAVTACDELTRALHRLWELEEVTNGPVASEEDQLCEAVFATTHARDQSGRYTVRLPKRRDPALRLAANRGEALSMLLALERRLSRNSRLREQYVEFMDDYHKLGHMEVVPQAEVNREDAYYLQHHAVCKDTSSGSKIRVVFNASHRTSSGQSLNDLLLPGPKLQQELWLVLTRWRFYRYAFTADIIKMFRQIRIHPEDTHLQRILWRPDPTASIQDFRLLTVVYGTSSAPYLALRTLIQLAADEHRLFPLGANALRTNCYVDDILAGGHTLERALEVQRQVVALLRTGGFELSKWAASAPALCPDGGSATKLFHDREGVARFFDPLGWASPVLVFGKIFIQDLWMSSLDWDQSLPINLQTSWSRFAEALPLLNSLRIPRSIDYHDHEGRVELHGFSDASSRAYAAAVYLRTTGDDGTSSVHLLVAKTKVAPVRPVSIPRLELCGALLVARLLRATADGLGLNDAPIIAWSDAAVVLAWIRSHPSRWKPFVANRVAELQTLVPPSNWKYVASADNPADAATRGINPAELATLKIWWSGPPWLRDDECAGTEPVNMDCGAEEEERRTEPRPMSRDTSRTTQSCNDSRRYPVCSA</sequence>